<dbReference type="InterPro" id="IPR016024">
    <property type="entry name" value="ARM-type_fold"/>
</dbReference>
<organism evidence="3 4">
    <name type="scientific">Taeniopygia guttata</name>
    <name type="common">Zebra finch</name>
    <name type="synonym">Poephila guttata</name>
    <dbReference type="NCBI Taxonomy" id="59729"/>
    <lineage>
        <taxon>Eukaryota</taxon>
        <taxon>Metazoa</taxon>
        <taxon>Chordata</taxon>
        <taxon>Craniata</taxon>
        <taxon>Vertebrata</taxon>
        <taxon>Euteleostomi</taxon>
        <taxon>Archelosauria</taxon>
        <taxon>Archosauria</taxon>
        <taxon>Dinosauria</taxon>
        <taxon>Saurischia</taxon>
        <taxon>Theropoda</taxon>
        <taxon>Coelurosauria</taxon>
        <taxon>Aves</taxon>
        <taxon>Neognathae</taxon>
        <taxon>Neoaves</taxon>
        <taxon>Telluraves</taxon>
        <taxon>Australaves</taxon>
        <taxon>Passeriformes</taxon>
        <taxon>Passeroidea</taxon>
        <taxon>Estrildidae</taxon>
        <taxon>Estrildinae</taxon>
        <taxon>Taeniopygia</taxon>
    </lineage>
</organism>
<keyword evidence="4" id="KW-1185">Reference proteome</keyword>
<sequence>MNPGSDAEHRPASVPKLAWGKEEKEGPGAAPAQQPEEVEQFQPLQKGAAVQRTREQERTRGRFRRTAQMVCKFMKRIREEESSVVGTVVRAYSPIFKTKTSAALLDMLVEEGPSSPKQVPAMVRYIHQWLVANEFPEYNLYRPLLDLTEAQPSDVVMALLRVAPVCDRAALAMWKSIMCSPRTAEPAMLVLLEVLGSWPEHSTCTSDGDHTAVLALAATVVMWKILQLPCVPHVVTVCFPCLFVHLLFQVLFSTLDMPEEVDTFWEGCQQQHGLATNPSSFAEQTLKALLCRLHYEDVVVAMEDKGGWDTLLCADTHHCAVGVLEMRRASEAVCSAIAFQLLGLLSKDTPCRDLAALAFLVEVLERLNLSECRDSVLEFLSKNLQSECRGRRRLALRGLVVLGTTSASMARRMWSLHERLVELLQENDGVMLRMTTVLLRAVFLCKEAPMTSTLALQLAEALLPLFDNEDSQVQLSSMFIFRDMLDRFPEEEKKALKAHVRQSLLPLSFHCHDENQRVAEASQETLLCAAEFLKQRDLEKLLKNQKLWKFTECLLAEDSSSVAEHLRRALPYLQSPQEPLREAAVRFMGTAGRYLRGRKEELQLISEALEGMENDISVPVASLAVQTLYVLQEAQRAPYSIFDNLHDRLRRAWRRRPRLSGLGWLRCWSSAES</sequence>
<feature type="region of interest" description="Disordered" evidence="1">
    <location>
        <begin position="1"/>
        <end position="62"/>
    </location>
</feature>
<proteinExistence type="predicted"/>
<protein>
    <recommendedName>
        <fullName evidence="2">Maestro/Maestro-like HEAT-repeats domain-containing protein</fullName>
    </recommendedName>
</protein>
<dbReference type="Proteomes" id="UP000007754">
    <property type="component" value="Unplaced"/>
</dbReference>
<dbReference type="InterPro" id="IPR011989">
    <property type="entry name" value="ARM-like"/>
</dbReference>
<accession>A0A674GUX6</accession>
<dbReference type="Ensembl" id="ENSTGUT00000036327.1">
    <property type="protein sequence ID" value="ENSTGUP00000026207.1"/>
    <property type="gene ID" value="ENSTGUG00000026913.1"/>
</dbReference>
<evidence type="ECO:0000256" key="1">
    <source>
        <dbReference type="SAM" id="MobiDB-lite"/>
    </source>
</evidence>
<evidence type="ECO:0000313" key="3">
    <source>
        <dbReference type="Ensembl" id="ENSTGUP00000026207.1"/>
    </source>
</evidence>
<dbReference type="InParanoid" id="A0A674GUX6"/>
<dbReference type="GO" id="GO:0005737">
    <property type="term" value="C:cytoplasm"/>
    <property type="evidence" value="ECO:0007669"/>
    <property type="project" value="TreeGrafter"/>
</dbReference>
<reference evidence="3" key="1">
    <citation type="submission" date="2025-08" db="UniProtKB">
        <authorList>
            <consortium name="Ensembl"/>
        </authorList>
    </citation>
    <scope>IDENTIFICATION</scope>
</reference>
<dbReference type="Gene3D" id="1.25.10.10">
    <property type="entry name" value="Leucine-rich Repeat Variant"/>
    <property type="match status" value="1"/>
</dbReference>
<dbReference type="OMA" id="DRETINI"/>
<dbReference type="PANTHER" id="PTHR23120">
    <property type="entry name" value="MAESTRO-RELATED HEAT DOMAIN-CONTAINING"/>
    <property type="match status" value="1"/>
</dbReference>
<dbReference type="GeneTree" id="ENSGT00940000160596"/>
<dbReference type="Pfam" id="PF23227">
    <property type="entry name" value="HEAT_MROH2B_C"/>
    <property type="match status" value="1"/>
</dbReference>
<dbReference type="InterPro" id="IPR045206">
    <property type="entry name" value="Maestro_heat-like_prot"/>
</dbReference>
<reference evidence="3" key="2">
    <citation type="submission" date="2025-09" db="UniProtKB">
        <authorList>
            <consortium name="Ensembl"/>
        </authorList>
    </citation>
    <scope>IDENTIFICATION</scope>
</reference>
<dbReference type="AlphaFoldDB" id="A0A674GUX6"/>
<evidence type="ECO:0000313" key="4">
    <source>
        <dbReference type="Proteomes" id="UP000007754"/>
    </source>
</evidence>
<evidence type="ECO:0000259" key="2">
    <source>
        <dbReference type="Pfam" id="PF23227"/>
    </source>
</evidence>
<dbReference type="PANTHER" id="PTHR23120:SF42">
    <property type="entry name" value="MAESTRO HEAT-LIKE REPEAT FAMILY MEMBER 3"/>
    <property type="match status" value="1"/>
</dbReference>
<feature type="compositionally biased region" description="Basic and acidic residues" evidence="1">
    <location>
        <begin position="1"/>
        <end position="11"/>
    </location>
</feature>
<dbReference type="InterPro" id="IPR055406">
    <property type="entry name" value="HEAT_Maestro"/>
</dbReference>
<feature type="domain" description="Maestro/Maestro-like HEAT-repeats" evidence="2">
    <location>
        <begin position="377"/>
        <end position="632"/>
    </location>
</feature>
<name>A0A674GUX6_TAEGU</name>
<dbReference type="SUPFAM" id="SSF48371">
    <property type="entry name" value="ARM repeat"/>
    <property type="match status" value="1"/>
</dbReference>